<keyword evidence="4" id="KW-0413">Isomerase</keyword>
<keyword evidence="3 6" id="KW-0663">Pyridoxal phosphate</keyword>
<dbReference type="Gene3D" id="3.90.1150.10">
    <property type="entry name" value="Aspartate Aminotransferase, domain 1"/>
    <property type="match status" value="1"/>
</dbReference>
<dbReference type="Proteomes" id="UP000277582">
    <property type="component" value="Unassembled WGS sequence"/>
</dbReference>
<comment type="similarity">
    <text evidence="6">Belongs to the class-III pyridoxal-phosphate-dependent aminotransferase family.</text>
</comment>
<comment type="cofactor">
    <cofactor evidence="2">
        <name>pyridoxal 5'-phosphate</name>
        <dbReference type="ChEBI" id="CHEBI:597326"/>
    </cofactor>
</comment>
<dbReference type="PANTHER" id="PTHR43713:SF3">
    <property type="entry name" value="GLUTAMATE-1-SEMIALDEHYDE 2,1-AMINOMUTASE 1, CHLOROPLASTIC-RELATED"/>
    <property type="match status" value="1"/>
</dbReference>
<dbReference type="GO" id="GO:0042286">
    <property type="term" value="F:glutamate-1-semialdehyde 2,1-aminomutase activity"/>
    <property type="evidence" value="ECO:0007669"/>
    <property type="project" value="UniProtKB-EC"/>
</dbReference>
<reference evidence="8 9" key="1">
    <citation type="submission" date="2018-10" db="EMBL/GenBank/DDBJ databases">
        <title>Co-occurring genomic capacity for anaerobic methane metabolism and dissimilatory sulfite reduction discovered in the Korarchaeota.</title>
        <authorList>
            <person name="Mckay L.J."/>
            <person name="Dlakic M."/>
            <person name="Fields M.W."/>
            <person name="Delmont T.O."/>
            <person name="Eren A.M."/>
            <person name="Jay Z.J."/>
            <person name="Klingelsmith K.B."/>
            <person name="Rusch D.B."/>
            <person name="Inskeep W.P."/>
        </authorList>
    </citation>
    <scope>NUCLEOTIDE SEQUENCE [LARGE SCALE GENOMIC DNA]</scope>
    <source>
        <strain evidence="8 9">MDKW</strain>
    </source>
</reference>
<dbReference type="CDD" id="cd00610">
    <property type="entry name" value="OAT_like"/>
    <property type="match status" value="1"/>
</dbReference>
<gene>
    <name evidence="8" type="ORF">D6D85_14865</name>
</gene>
<dbReference type="PANTHER" id="PTHR43713">
    <property type="entry name" value="GLUTAMATE-1-SEMIALDEHYDE 2,1-AMINOMUTASE"/>
    <property type="match status" value="1"/>
</dbReference>
<protein>
    <submittedName>
        <fullName evidence="8">Aspartate aminotransferase family protein</fullName>
    </submittedName>
</protein>
<dbReference type="AlphaFoldDB" id="A0A3R9PFR5"/>
<dbReference type="EMBL" id="RCOS01000165">
    <property type="protein sequence ID" value="RSN71939.1"/>
    <property type="molecule type" value="Genomic_DNA"/>
</dbReference>
<evidence type="ECO:0000313" key="8">
    <source>
        <dbReference type="EMBL" id="RSN71939.1"/>
    </source>
</evidence>
<dbReference type="OrthoDB" id="6524at2157"/>
<dbReference type="InterPro" id="IPR015422">
    <property type="entry name" value="PyrdxlP-dep_Trfase_small"/>
</dbReference>
<keyword evidence="7" id="KW-0175">Coiled coil</keyword>
<dbReference type="InterPro" id="IPR015421">
    <property type="entry name" value="PyrdxlP-dep_Trfase_major"/>
</dbReference>
<evidence type="ECO:0000256" key="5">
    <source>
        <dbReference type="ARBA" id="ARBA00023444"/>
    </source>
</evidence>
<evidence type="ECO:0000256" key="2">
    <source>
        <dbReference type="ARBA" id="ARBA00001933"/>
    </source>
</evidence>
<keyword evidence="9" id="KW-1185">Reference proteome</keyword>
<evidence type="ECO:0000256" key="1">
    <source>
        <dbReference type="ARBA" id="ARBA00001579"/>
    </source>
</evidence>
<dbReference type="Gene3D" id="3.40.640.10">
    <property type="entry name" value="Type I PLP-dependent aspartate aminotransferase-like (Major domain)"/>
    <property type="match status" value="1"/>
</dbReference>
<evidence type="ECO:0000313" key="9">
    <source>
        <dbReference type="Proteomes" id="UP000277582"/>
    </source>
</evidence>
<dbReference type="GO" id="GO:0030170">
    <property type="term" value="F:pyridoxal phosphate binding"/>
    <property type="evidence" value="ECO:0007669"/>
    <property type="project" value="InterPro"/>
</dbReference>
<dbReference type="InterPro" id="IPR049704">
    <property type="entry name" value="Aminotrans_3_PPA_site"/>
</dbReference>
<dbReference type="SUPFAM" id="SSF53383">
    <property type="entry name" value="PLP-dependent transferases"/>
    <property type="match status" value="1"/>
</dbReference>
<dbReference type="RefSeq" id="WP_125672726.1">
    <property type="nucleotide sequence ID" value="NZ_RCOS01000165.1"/>
</dbReference>
<evidence type="ECO:0000256" key="7">
    <source>
        <dbReference type="SAM" id="Coils"/>
    </source>
</evidence>
<organism evidence="8 9">
    <name type="scientific">Candidatus Methanodesulfokora washburnensis</name>
    <dbReference type="NCBI Taxonomy" id="2478471"/>
    <lineage>
        <taxon>Archaea</taxon>
        <taxon>Thermoproteota</taxon>
        <taxon>Candidatus Korarchaeia</taxon>
        <taxon>Candidatus Korarchaeia incertae sedis</taxon>
        <taxon>Candidatus Methanodesulfokora</taxon>
    </lineage>
</organism>
<dbReference type="PROSITE" id="PS00600">
    <property type="entry name" value="AA_TRANSFER_CLASS_3"/>
    <property type="match status" value="1"/>
</dbReference>
<evidence type="ECO:0000256" key="4">
    <source>
        <dbReference type="ARBA" id="ARBA00023235"/>
    </source>
</evidence>
<dbReference type="InterPro" id="IPR005814">
    <property type="entry name" value="Aminotrans_3"/>
</dbReference>
<comment type="catalytic activity">
    <reaction evidence="1">
        <text>(S)-4-amino-5-oxopentanoate = 5-aminolevulinate</text>
        <dbReference type="Rhea" id="RHEA:14265"/>
        <dbReference type="ChEBI" id="CHEBI:57501"/>
        <dbReference type="ChEBI" id="CHEBI:356416"/>
        <dbReference type="EC" id="5.4.3.8"/>
    </reaction>
</comment>
<dbReference type="GO" id="GO:0008483">
    <property type="term" value="F:transaminase activity"/>
    <property type="evidence" value="ECO:0007669"/>
    <property type="project" value="UniProtKB-KW"/>
</dbReference>
<dbReference type="InterPro" id="IPR015424">
    <property type="entry name" value="PyrdxlP-dep_Trfase"/>
</dbReference>
<comment type="caution">
    <text evidence="8">The sequence shown here is derived from an EMBL/GenBank/DDBJ whole genome shotgun (WGS) entry which is preliminary data.</text>
</comment>
<proteinExistence type="inferred from homology"/>
<sequence length="445" mass="49382">MAQLSPDQVIEEFKRKTRRSYELYIRAKKLMPLGVSASIKHMEPYPLYFTKGEGAIVYDVDGNEYIDLCCAYGALFIGHSNEMLVEAIKKRVSEGALFGGEWEDSYEVSKLLTSAWNLDMVRFSSTGLEAVLHSLRIARAYTAREKVIKFQGCYHGGVDQLLVSVSPPVGMLGSRKMPLAVRESLGIPSDLQRNTLVALYNDLNSVEEILRKHENEVAAIIVEPVALNMGVVPPKKGFLDGLRKLSDEYGIVLIFDEIKTAGRIAKGGATEKFGVKPDIAVVGKAIGGGLPFSAIIGREEIMRVIEQRRVAHSGTFSGNPLSLTAAKVVMEKILTQDAYSHVYRLSEEISNAFSDILRDSGVKGVVQHIGPSGHFYPGVEDVVENYRGACRQDPVKWRTYWIYMAVKGVIIEPSIPLDCWTVPISLKSSDYIIEQLKRLPQLLKN</sequence>
<dbReference type="Pfam" id="PF00202">
    <property type="entry name" value="Aminotran_3"/>
    <property type="match status" value="1"/>
</dbReference>
<feature type="coiled-coil region" evidence="7">
    <location>
        <begin position="196"/>
        <end position="223"/>
    </location>
</feature>
<keyword evidence="8" id="KW-0808">Transferase</keyword>
<keyword evidence="8" id="KW-0032">Aminotransferase</keyword>
<name>A0A3R9PFR5_9CREN</name>
<comment type="pathway">
    <text evidence="5">Porphyrin-containing compound metabolism.</text>
</comment>
<accession>A0A3R9PFR5</accession>
<evidence type="ECO:0000256" key="3">
    <source>
        <dbReference type="ARBA" id="ARBA00022898"/>
    </source>
</evidence>
<evidence type="ECO:0000256" key="6">
    <source>
        <dbReference type="RuleBase" id="RU003560"/>
    </source>
</evidence>